<dbReference type="InterPro" id="IPR013738">
    <property type="entry name" value="Beta_galactosidase_Trimer"/>
</dbReference>
<dbReference type="InterPro" id="IPR003476">
    <property type="entry name" value="Glyco_hydro_42"/>
</dbReference>
<evidence type="ECO:0000259" key="8">
    <source>
        <dbReference type="Pfam" id="PF02449"/>
    </source>
</evidence>
<evidence type="ECO:0000256" key="4">
    <source>
        <dbReference type="ARBA" id="ARBA00022723"/>
    </source>
</evidence>
<sequence length="847" mass="97895">MLTIYLVNEHDEIQLNYSDLSENLAHKTSSSTKSVIKFISTAETDLTTFDFGKDDIVCLGFGHHFDLNYVQHTMPQLVKMLKARNTQIVLVTELRYFHENETYFDKSADELAIHQLAYDQRLKVLDLYSYLNAWYQQLSASKRSEKLERVKNASDLYQIKKSILKQLLSCYLTSWFSRKFFVRTKIKIRGYGASLYPEVWDKLTNQTDIAEMHKIGMNTVRIGEFFWDKLEPQEDHYNMEYLVNLLSQLKEHGLQVILGIPSPTPPRWFTLHYPESRIVNLRGETEEHGSRQHVCTNNLNYRRKAYQLARKIARVAKDFDNIIAIQIDNEFKCHVDQCFCESCQRLWPQWLKEKYQTIERLNTVWGTNLWSERYPDFQSVVMPTKTPFTHNSGLVNAFRTFTADTLNDFAAGLAQTLIAETNIPITHNTSLNFNLMNYELFNQLDLVGFDTYPMYDQYWNFPINLDLWRNLKDTDEVLLLETGASHVGYIGNYVTPHPKGFLQTEVFLGLAAGLKSFLFWPYRAQPAGVEQTHGAIVTQTGTPDLGYDDVLAGQKLVQKFKQKLDNTVVKKSKIALVYSDNAKREMHVETGGIYEYRNTITQFYKALVSRGVSVELIPDNVDFQNFNCVLIPYIRDVNSQLLARMKSFISAGGQLVVGPLTGDRTVEMTWIRGHNGLGELGQWLGIKNVVQYLSEEKRTRAKVKVDQSIDEFGGLVTMFNTDNTMKHVETIHTVAADRSIIYQRGNLTYLGGMPKDSLNSPLWDKLVDEIIKPCDEDCTYIEINWGIFKYRRESEDEIQFYLANMSVDRVEYELHQAGYGEDDDVINPGKHSLNGFECKLIRIKKVR</sequence>
<dbReference type="Gene3D" id="3.40.50.880">
    <property type="match status" value="1"/>
</dbReference>
<dbReference type="EC" id="3.2.1.23" evidence="3"/>
<dbReference type="Pfam" id="PF02449">
    <property type="entry name" value="Glyco_hydro_42"/>
    <property type="match status" value="1"/>
</dbReference>
<comment type="catalytic activity">
    <reaction evidence="1">
        <text>Hydrolysis of terminal non-reducing beta-D-galactose residues in beta-D-galactosides.</text>
        <dbReference type="EC" id="3.2.1.23"/>
    </reaction>
</comment>
<dbReference type="GO" id="GO:0046872">
    <property type="term" value="F:metal ion binding"/>
    <property type="evidence" value="ECO:0007669"/>
    <property type="project" value="UniProtKB-KW"/>
</dbReference>
<evidence type="ECO:0000256" key="2">
    <source>
        <dbReference type="ARBA" id="ARBA00005940"/>
    </source>
</evidence>
<name>A0A837R999_LACPE</name>
<dbReference type="PANTHER" id="PTHR36447">
    <property type="entry name" value="BETA-GALACTOSIDASE GANA"/>
    <property type="match status" value="1"/>
</dbReference>
<dbReference type="GO" id="GO:0009341">
    <property type="term" value="C:beta-galactosidase complex"/>
    <property type="evidence" value="ECO:0007669"/>
    <property type="project" value="InterPro"/>
</dbReference>
<evidence type="ECO:0000259" key="9">
    <source>
        <dbReference type="Pfam" id="PF08532"/>
    </source>
</evidence>
<dbReference type="InterPro" id="IPR029062">
    <property type="entry name" value="Class_I_gatase-like"/>
</dbReference>
<dbReference type="Pfam" id="PF08532">
    <property type="entry name" value="Glyco_hydro_42M"/>
    <property type="match status" value="1"/>
</dbReference>
<comment type="caution">
    <text evidence="10">The sequence shown here is derived from an EMBL/GenBank/DDBJ whole genome shotgun (WGS) entry which is preliminary data.</text>
</comment>
<dbReference type="GO" id="GO:0004565">
    <property type="term" value="F:beta-galactosidase activity"/>
    <property type="evidence" value="ECO:0007669"/>
    <property type="project" value="UniProtKB-EC"/>
</dbReference>
<evidence type="ECO:0000256" key="6">
    <source>
        <dbReference type="ARBA" id="ARBA00022833"/>
    </source>
</evidence>
<dbReference type="SUPFAM" id="SSF52266">
    <property type="entry name" value="SGNH hydrolase"/>
    <property type="match status" value="1"/>
</dbReference>
<evidence type="ECO:0000256" key="3">
    <source>
        <dbReference type="ARBA" id="ARBA00012756"/>
    </source>
</evidence>
<dbReference type="InterPro" id="IPR013529">
    <property type="entry name" value="Glyco_hydro_42_N"/>
</dbReference>
<keyword evidence="4" id="KW-0479">Metal-binding</keyword>
<dbReference type="RefSeq" id="WP_050338120.1">
    <property type="nucleotide sequence ID" value="NZ_AZCU01000017.1"/>
</dbReference>
<keyword evidence="6" id="KW-0862">Zinc</keyword>
<dbReference type="GO" id="GO:0005975">
    <property type="term" value="P:carbohydrate metabolic process"/>
    <property type="evidence" value="ECO:0007669"/>
    <property type="project" value="InterPro"/>
</dbReference>
<dbReference type="AlphaFoldDB" id="A0A837R999"/>
<dbReference type="EMBL" id="AZCU01000017">
    <property type="protein sequence ID" value="KRK23226.1"/>
    <property type="molecule type" value="Genomic_DNA"/>
</dbReference>
<evidence type="ECO:0000256" key="5">
    <source>
        <dbReference type="ARBA" id="ARBA00022801"/>
    </source>
</evidence>
<dbReference type="Proteomes" id="UP000051020">
    <property type="component" value="Unassembled WGS sequence"/>
</dbReference>
<keyword evidence="5" id="KW-0378">Hydrolase</keyword>
<keyword evidence="7" id="KW-0326">Glycosidase</keyword>
<feature type="domain" description="Beta-galactosidase trimerisation" evidence="9">
    <location>
        <begin position="573"/>
        <end position="772"/>
    </location>
</feature>
<reference evidence="10 11" key="1">
    <citation type="journal article" date="2015" name="Genome Announc.">
        <title>Expanding the biotechnology potential of lactobacilli through comparative genomics of 213 strains and associated genera.</title>
        <authorList>
            <person name="Sun Z."/>
            <person name="Harris H.M."/>
            <person name="McCann A."/>
            <person name="Guo C."/>
            <person name="Argimon S."/>
            <person name="Zhang W."/>
            <person name="Yang X."/>
            <person name="Jeffery I.B."/>
            <person name="Cooney J.C."/>
            <person name="Kagawa T.F."/>
            <person name="Liu W."/>
            <person name="Song Y."/>
            <person name="Salvetti E."/>
            <person name="Wrobel A."/>
            <person name="Rasinkangas P."/>
            <person name="Parkhill J."/>
            <person name="Rea M.C."/>
            <person name="O'Sullivan O."/>
            <person name="Ritari J."/>
            <person name="Douillard F.P."/>
            <person name="Paul Ross R."/>
            <person name="Yang R."/>
            <person name="Briner A.E."/>
            <person name="Felis G.E."/>
            <person name="de Vos W.M."/>
            <person name="Barrangou R."/>
            <person name="Klaenhammer T.R."/>
            <person name="Caufield P.W."/>
            <person name="Cui Y."/>
            <person name="Zhang H."/>
            <person name="O'Toole P.W."/>
        </authorList>
    </citation>
    <scope>NUCLEOTIDE SEQUENCE [LARGE SCALE GENOMIC DNA]</scope>
    <source>
        <strain evidence="10 11">DSM 20314</strain>
    </source>
</reference>
<dbReference type="InterPro" id="IPR017853">
    <property type="entry name" value="GH"/>
</dbReference>
<protein>
    <recommendedName>
        <fullName evidence="3">beta-galactosidase</fullName>
        <ecNumber evidence="3">3.2.1.23</ecNumber>
    </recommendedName>
</protein>
<organism evidence="10 11">
    <name type="scientific">Lactiplantibacillus pentosus DSM 20314</name>
    <dbReference type="NCBI Taxonomy" id="1423791"/>
    <lineage>
        <taxon>Bacteria</taxon>
        <taxon>Bacillati</taxon>
        <taxon>Bacillota</taxon>
        <taxon>Bacilli</taxon>
        <taxon>Lactobacillales</taxon>
        <taxon>Lactobacillaceae</taxon>
        <taxon>Lactiplantibacillus</taxon>
    </lineage>
</organism>
<dbReference type="SUPFAM" id="SSF51445">
    <property type="entry name" value="(Trans)glycosidases"/>
    <property type="match status" value="1"/>
</dbReference>
<evidence type="ECO:0000313" key="10">
    <source>
        <dbReference type="EMBL" id="KRK23226.1"/>
    </source>
</evidence>
<dbReference type="CDD" id="cd03143">
    <property type="entry name" value="A4_beta-galactosidase_middle_domain"/>
    <property type="match status" value="1"/>
</dbReference>
<gene>
    <name evidence="10" type="ORF">FD24_GL001161</name>
</gene>
<dbReference type="GeneID" id="49395543"/>
<evidence type="ECO:0000256" key="1">
    <source>
        <dbReference type="ARBA" id="ARBA00001412"/>
    </source>
</evidence>
<comment type="similarity">
    <text evidence="2">Belongs to the glycosyl hydrolase 42 family.</text>
</comment>
<feature type="domain" description="Glycoside hydrolase family 42 N-terminal" evidence="8">
    <location>
        <begin position="195"/>
        <end position="553"/>
    </location>
</feature>
<dbReference type="SUPFAM" id="SSF52317">
    <property type="entry name" value="Class I glutamine amidotransferase-like"/>
    <property type="match status" value="1"/>
</dbReference>
<evidence type="ECO:0000256" key="7">
    <source>
        <dbReference type="ARBA" id="ARBA00023295"/>
    </source>
</evidence>
<dbReference type="Gene3D" id="3.20.20.80">
    <property type="entry name" value="Glycosidases"/>
    <property type="match status" value="1"/>
</dbReference>
<accession>A0A837R999</accession>
<dbReference type="PANTHER" id="PTHR36447:SF2">
    <property type="entry name" value="BETA-GALACTOSIDASE YESZ"/>
    <property type="match status" value="1"/>
</dbReference>
<evidence type="ECO:0000313" key="11">
    <source>
        <dbReference type="Proteomes" id="UP000051020"/>
    </source>
</evidence>
<proteinExistence type="inferred from homology"/>